<evidence type="ECO:0000313" key="14">
    <source>
        <dbReference type="Proteomes" id="UP000803884"/>
    </source>
</evidence>
<evidence type="ECO:0000256" key="4">
    <source>
        <dbReference type="ARBA" id="ARBA00022723"/>
    </source>
</evidence>
<dbReference type="PANTHER" id="PTHR45761">
    <property type="entry name" value="EXTENDED SYNAPTOTAGMIN-LIKE PROTEIN 2, ISOFORM C"/>
    <property type="match status" value="1"/>
</dbReference>
<dbReference type="GO" id="GO:0016020">
    <property type="term" value="C:membrane"/>
    <property type="evidence" value="ECO:0007669"/>
    <property type="project" value="UniProtKB-SubCell"/>
</dbReference>
<evidence type="ECO:0000256" key="8">
    <source>
        <dbReference type="ARBA" id="ARBA00023055"/>
    </source>
</evidence>
<keyword evidence="3" id="KW-0812">Transmembrane</keyword>
<dbReference type="CDD" id="cd21670">
    <property type="entry name" value="SMP_ESyt"/>
    <property type="match status" value="1"/>
</dbReference>
<dbReference type="EMBL" id="JAAQHG020000014">
    <property type="protein sequence ID" value="KAL1586583.1"/>
    <property type="molecule type" value="Genomic_DNA"/>
</dbReference>
<evidence type="ECO:0000256" key="5">
    <source>
        <dbReference type="ARBA" id="ARBA00022737"/>
    </source>
</evidence>
<keyword evidence="7" id="KW-1133">Transmembrane helix</keyword>
<dbReference type="RefSeq" id="XP_069229688.1">
    <property type="nucleotide sequence ID" value="XM_069373929.1"/>
</dbReference>
<keyword evidence="9" id="KW-0446">Lipid-binding</keyword>
<evidence type="ECO:0000256" key="3">
    <source>
        <dbReference type="ARBA" id="ARBA00022692"/>
    </source>
</evidence>
<dbReference type="GO" id="GO:0046872">
    <property type="term" value="F:metal ion binding"/>
    <property type="evidence" value="ECO:0007669"/>
    <property type="project" value="UniProtKB-KW"/>
</dbReference>
<accession>A0AB34KN97</accession>
<dbReference type="GeneID" id="96006767"/>
<dbReference type="SMART" id="SM00239">
    <property type="entry name" value="C2"/>
    <property type="match status" value="2"/>
</dbReference>
<dbReference type="InterPro" id="IPR031468">
    <property type="entry name" value="SMP_LBD"/>
</dbReference>
<evidence type="ECO:0000256" key="1">
    <source>
        <dbReference type="ARBA" id="ARBA00004370"/>
    </source>
</evidence>
<dbReference type="InterPro" id="IPR000008">
    <property type="entry name" value="C2_dom"/>
</dbReference>
<keyword evidence="14" id="KW-1185">Reference proteome</keyword>
<evidence type="ECO:0000259" key="11">
    <source>
        <dbReference type="PROSITE" id="PS50004"/>
    </source>
</evidence>
<keyword evidence="2" id="KW-0813">Transport</keyword>
<dbReference type="Pfam" id="PF17047">
    <property type="entry name" value="SMP_LBD"/>
    <property type="match status" value="1"/>
</dbReference>
<reference evidence="13 14" key="1">
    <citation type="journal article" date="2020" name="Microbiol. Resour. Announc.">
        <title>Draft Genome Sequence of a Cladosporium Species Isolated from the Mesophotic Ascidian Didemnum maculosum.</title>
        <authorList>
            <person name="Gioti A."/>
            <person name="Siaperas R."/>
            <person name="Nikolaivits E."/>
            <person name="Le Goff G."/>
            <person name="Ouazzani J."/>
            <person name="Kotoulas G."/>
            <person name="Topakas E."/>
        </authorList>
    </citation>
    <scope>NUCLEOTIDE SEQUENCE [LARGE SCALE GENOMIC DNA]</scope>
    <source>
        <strain evidence="13 14">TM138-S3</strain>
    </source>
</reference>
<dbReference type="GO" id="GO:0012505">
    <property type="term" value="C:endomembrane system"/>
    <property type="evidence" value="ECO:0007669"/>
    <property type="project" value="UniProtKB-ARBA"/>
</dbReference>
<protein>
    <recommendedName>
        <fullName evidence="15">C2 domain-containing protein</fullName>
    </recommendedName>
</protein>
<feature type="domain" description="SMP-LTD" evidence="12">
    <location>
        <begin position="14"/>
        <end position="191"/>
    </location>
</feature>
<dbReference type="InterPro" id="IPR039010">
    <property type="entry name" value="Synaptotagmin_SMP"/>
</dbReference>
<keyword evidence="6" id="KW-0106">Calcium</keyword>
<dbReference type="AlphaFoldDB" id="A0AB34KN97"/>
<dbReference type="PANTHER" id="PTHR45761:SF1">
    <property type="entry name" value="EXTENDED SYNAPTOTAGMIN-LIKE PROTEIN 2, ISOFORM C"/>
    <property type="match status" value="1"/>
</dbReference>
<dbReference type="PROSITE" id="PS50004">
    <property type="entry name" value="C2"/>
    <property type="match status" value="1"/>
</dbReference>
<dbReference type="GO" id="GO:0006869">
    <property type="term" value="P:lipid transport"/>
    <property type="evidence" value="ECO:0007669"/>
    <property type="project" value="UniProtKB-KW"/>
</dbReference>
<evidence type="ECO:0000259" key="12">
    <source>
        <dbReference type="PROSITE" id="PS51847"/>
    </source>
</evidence>
<comment type="subcellular location">
    <subcellularLocation>
        <location evidence="1">Membrane</location>
    </subcellularLocation>
</comment>
<evidence type="ECO:0000256" key="9">
    <source>
        <dbReference type="ARBA" id="ARBA00023121"/>
    </source>
</evidence>
<dbReference type="GO" id="GO:0005737">
    <property type="term" value="C:cytoplasm"/>
    <property type="evidence" value="ECO:0007669"/>
    <property type="project" value="UniProtKB-ARBA"/>
</dbReference>
<organism evidence="13 14">
    <name type="scientific">Cladosporium halotolerans</name>
    <dbReference type="NCBI Taxonomy" id="1052096"/>
    <lineage>
        <taxon>Eukaryota</taxon>
        <taxon>Fungi</taxon>
        <taxon>Dikarya</taxon>
        <taxon>Ascomycota</taxon>
        <taxon>Pezizomycotina</taxon>
        <taxon>Dothideomycetes</taxon>
        <taxon>Dothideomycetidae</taxon>
        <taxon>Cladosporiales</taxon>
        <taxon>Cladosporiaceae</taxon>
        <taxon>Cladosporium</taxon>
    </lineage>
</organism>
<keyword evidence="4" id="KW-0479">Metal-binding</keyword>
<name>A0AB34KN97_9PEZI</name>
<dbReference type="SUPFAM" id="SSF49562">
    <property type="entry name" value="C2 domain (Calcium/lipid-binding domain, CaLB)"/>
    <property type="match status" value="2"/>
</dbReference>
<dbReference type="Pfam" id="PF00168">
    <property type="entry name" value="C2"/>
    <property type="match status" value="2"/>
</dbReference>
<evidence type="ECO:0000256" key="7">
    <source>
        <dbReference type="ARBA" id="ARBA00022989"/>
    </source>
</evidence>
<dbReference type="InterPro" id="IPR035892">
    <property type="entry name" value="C2_domain_sf"/>
</dbReference>
<dbReference type="PROSITE" id="PS51847">
    <property type="entry name" value="SMP"/>
    <property type="match status" value="1"/>
</dbReference>
<gene>
    <name evidence="13" type="ORF">WHR41_05324</name>
</gene>
<dbReference type="Proteomes" id="UP000803884">
    <property type="component" value="Unassembled WGS sequence"/>
</dbReference>
<dbReference type="Gene3D" id="2.60.40.150">
    <property type="entry name" value="C2 domain"/>
    <property type="match status" value="2"/>
</dbReference>
<evidence type="ECO:0000256" key="2">
    <source>
        <dbReference type="ARBA" id="ARBA00022448"/>
    </source>
</evidence>
<evidence type="ECO:0008006" key="15">
    <source>
        <dbReference type="Google" id="ProtNLM"/>
    </source>
</evidence>
<keyword evidence="10" id="KW-0472">Membrane</keyword>
<proteinExistence type="predicted"/>
<keyword evidence="5" id="KW-0677">Repeat</keyword>
<keyword evidence="8" id="KW-0445">Lipid transport</keyword>
<sequence length="491" mass="53160">MASNLVEKLTAEGKGEQAAFLNEIVAQLWPNISVAGSQMTKDIVEPMFKSMLPGPLSGLHFTKIDLGTVPLRLNNVRTVESTTGGIKLDMNVDWDGECDIQLDASMMPALGVKHVKLRGRLSVLLGPLTNIIPLIGAAQVSFVNPPMLELDFTGAANVADFDAIDGAVRGVILSIINSMATLPNRYLVTLDAKNDYFKTFVQPLGVIRITVEKAWDFAEEESQNKAKKLFAKLTRAAPDCYTKVEVGAEPEWKTTTKNNTTHPSWDETSDFVVTDFDQCIKLHLLDEDVNGDDEVGMAVTTVKEVLLGGGRHELALTHKGEETGGKVSIACEYYNLAADGGKSFSAAAHHGPACMCGVANILVGNAYGIKGQREQLTPSVKVSWGQKHTFQTAVKTDAPGTDINNPTFDQNFRVPLHVDSAGSGQPFRLSLMNGEKEIGGVDVPFDEVLKAPDMTLEKKFDVGGGTTVRASFSLRGLVHHAEQKQQTLPQR</sequence>
<evidence type="ECO:0000256" key="6">
    <source>
        <dbReference type="ARBA" id="ARBA00022837"/>
    </source>
</evidence>
<evidence type="ECO:0000313" key="13">
    <source>
        <dbReference type="EMBL" id="KAL1586583.1"/>
    </source>
</evidence>
<feature type="domain" description="C2" evidence="11">
    <location>
        <begin position="182"/>
        <end position="316"/>
    </location>
</feature>
<dbReference type="GO" id="GO:0008289">
    <property type="term" value="F:lipid binding"/>
    <property type="evidence" value="ECO:0007669"/>
    <property type="project" value="UniProtKB-KW"/>
</dbReference>
<dbReference type="InterPro" id="IPR051634">
    <property type="entry name" value="Extended_Synaptotagmin"/>
</dbReference>
<comment type="caution">
    <text evidence="13">The sequence shown here is derived from an EMBL/GenBank/DDBJ whole genome shotgun (WGS) entry which is preliminary data.</text>
</comment>
<evidence type="ECO:0000256" key="10">
    <source>
        <dbReference type="ARBA" id="ARBA00023136"/>
    </source>
</evidence>